<evidence type="ECO:0000256" key="7">
    <source>
        <dbReference type="ARBA" id="ARBA00034754"/>
    </source>
</evidence>
<keyword evidence="6" id="KW-0239">DNA-directed DNA polymerase</keyword>
<name>A0A3M8QTP0_9PROT</name>
<dbReference type="Gene3D" id="3.40.50.300">
    <property type="entry name" value="P-loop containing nucleotide triphosphate hydrolases"/>
    <property type="match status" value="1"/>
</dbReference>
<dbReference type="SUPFAM" id="SSF48019">
    <property type="entry name" value="post-AAA+ oligomerization domain-like"/>
    <property type="match status" value="1"/>
</dbReference>
<evidence type="ECO:0000256" key="3">
    <source>
        <dbReference type="ARBA" id="ARBA00022679"/>
    </source>
</evidence>
<comment type="similarity">
    <text evidence="7">Belongs to the DNA polymerase HolA subunit family.</text>
</comment>
<accession>A0A3M8QTP0</accession>
<evidence type="ECO:0000256" key="6">
    <source>
        <dbReference type="ARBA" id="ARBA00022932"/>
    </source>
</evidence>
<dbReference type="GO" id="GO:0009360">
    <property type="term" value="C:DNA polymerase III complex"/>
    <property type="evidence" value="ECO:0007669"/>
    <property type="project" value="InterPro"/>
</dbReference>
<sequence length="340" mass="37110">MRLKAAQWSAHLRGTLARAYGLFADDPLLTQEAEDALLAAARQQGYAQRERLNGGSAAPWERMKDERDAGSLFAERRVLLLRLDSPKPPREGTAALDYWLASPPEDAILVISGARPDANTQKSAWFKALESKGHTLILYAPEGKDWPRWVEARLAQAGLRADAEAVQVLSSLSEGNLLACSQSIARLQQLAGNGQVDAAAVRAVLADSSQFSIYDLADAALRGEPRHALRVLDRLRQGDGEPTLCLWALHRDCRLLLQLQDPQIQAGSLFSKARIFPPRQDWLRNAARRLSTAGLLTALRDCAAIDARIKGQDPTPVWPALADLVLRIAGPGPSGHNKAH</sequence>
<dbReference type="NCBIfam" id="TIGR01128">
    <property type="entry name" value="holA"/>
    <property type="match status" value="1"/>
</dbReference>
<proteinExistence type="inferred from homology"/>
<dbReference type="GO" id="GO:0006261">
    <property type="term" value="P:DNA-templated DNA replication"/>
    <property type="evidence" value="ECO:0007669"/>
    <property type="project" value="TreeGrafter"/>
</dbReference>
<dbReference type="InterPro" id="IPR005790">
    <property type="entry name" value="DNA_polIII_delta"/>
</dbReference>
<keyword evidence="5" id="KW-0235">DNA replication</keyword>
<keyword evidence="3 11" id="KW-0808">Transferase</keyword>
<evidence type="ECO:0000256" key="5">
    <source>
        <dbReference type="ARBA" id="ARBA00022705"/>
    </source>
</evidence>
<evidence type="ECO:0000259" key="9">
    <source>
        <dbReference type="Pfam" id="PF06144"/>
    </source>
</evidence>
<dbReference type="Pfam" id="PF06144">
    <property type="entry name" value="DNA_pol3_delta"/>
    <property type="match status" value="1"/>
</dbReference>
<evidence type="ECO:0000256" key="4">
    <source>
        <dbReference type="ARBA" id="ARBA00022695"/>
    </source>
</evidence>
<dbReference type="SUPFAM" id="SSF52540">
    <property type="entry name" value="P-loop containing nucleoside triphosphate hydrolases"/>
    <property type="match status" value="1"/>
</dbReference>
<dbReference type="Pfam" id="PF14840">
    <property type="entry name" value="DNA_pol3_delt_C"/>
    <property type="match status" value="1"/>
</dbReference>
<dbReference type="GO" id="GO:0003887">
    <property type="term" value="F:DNA-directed DNA polymerase activity"/>
    <property type="evidence" value="ECO:0007669"/>
    <property type="project" value="UniProtKB-KW"/>
</dbReference>
<dbReference type="RefSeq" id="WP_123106116.1">
    <property type="nucleotide sequence ID" value="NZ_CP127527.1"/>
</dbReference>
<dbReference type="CDD" id="cd18138">
    <property type="entry name" value="HLD_clamp_pol_III_delta"/>
    <property type="match status" value="1"/>
</dbReference>
<reference evidence="11" key="1">
    <citation type="submission" date="2018-10" db="EMBL/GenBank/DDBJ databases">
        <title>Acidithiobacillus sulfuriphilus sp. nov.: an extremely acidophilic sulfur-oxidizing chemolithotroph isolated from a neutral pH environment.</title>
        <authorList>
            <person name="Falagan C."/>
            <person name="Moya-Beltran A."/>
            <person name="Quatrini R."/>
            <person name="Johnson D.B."/>
        </authorList>
    </citation>
    <scope>NUCLEOTIDE SEQUENCE [LARGE SCALE GENOMIC DNA]</scope>
    <source>
        <strain evidence="11">CJ-2</strain>
    </source>
</reference>
<evidence type="ECO:0000256" key="8">
    <source>
        <dbReference type="ARBA" id="ARBA00049244"/>
    </source>
</evidence>
<dbReference type="InterPro" id="IPR027417">
    <property type="entry name" value="P-loop_NTPase"/>
</dbReference>
<organism evidence="11">
    <name type="scientific">Acidithiobacillus sulfuriphilus</name>
    <dbReference type="NCBI Taxonomy" id="1867749"/>
    <lineage>
        <taxon>Bacteria</taxon>
        <taxon>Pseudomonadati</taxon>
        <taxon>Pseudomonadota</taxon>
        <taxon>Acidithiobacillia</taxon>
        <taxon>Acidithiobacillales</taxon>
        <taxon>Acidithiobacillaceae</taxon>
        <taxon>Acidithiobacillus</taxon>
    </lineage>
</organism>
<evidence type="ECO:0000256" key="2">
    <source>
        <dbReference type="ARBA" id="ARBA00017703"/>
    </source>
</evidence>
<evidence type="ECO:0000259" key="10">
    <source>
        <dbReference type="Pfam" id="PF14840"/>
    </source>
</evidence>
<dbReference type="AlphaFoldDB" id="A0A3M8QTP0"/>
<keyword evidence="4 11" id="KW-0548">Nucleotidyltransferase</keyword>
<dbReference type="Gene3D" id="1.10.8.60">
    <property type="match status" value="1"/>
</dbReference>
<evidence type="ECO:0000256" key="1">
    <source>
        <dbReference type="ARBA" id="ARBA00012417"/>
    </source>
</evidence>
<gene>
    <name evidence="11" type="primary">holA</name>
    <name evidence="11" type="ORF">EC580_13750</name>
</gene>
<evidence type="ECO:0000313" key="11">
    <source>
        <dbReference type="EMBL" id="RNF57900.1"/>
    </source>
</evidence>
<feature type="domain" description="DNA polymerase III delta N-terminal" evidence="9">
    <location>
        <begin position="22"/>
        <end position="134"/>
    </location>
</feature>
<dbReference type="Gene3D" id="1.20.272.10">
    <property type="match status" value="1"/>
</dbReference>
<protein>
    <recommendedName>
        <fullName evidence="2">DNA polymerase III subunit delta</fullName>
        <ecNumber evidence="1">2.7.7.7</ecNumber>
    </recommendedName>
</protein>
<comment type="catalytic activity">
    <reaction evidence="8">
        <text>DNA(n) + a 2'-deoxyribonucleoside 5'-triphosphate = DNA(n+1) + diphosphate</text>
        <dbReference type="Rhea" id="RHEA:22508"/>
        <dbReference type="Rhea" id="RHEA-COMP:17339"/>
        <dbReference type="Rhea" id="RHEA-COMP:17340"/>
        <dbReference type="ChEBI" id="CHEBI:33019"/>
        <dbReference type="ChEBI" id="CHEBI:61560"/>
        <dbReference type="ChEBI" id="CHEBI:173112"/>
        <dbReference type="EC" id="2.7.7.7"/>
    </reaction>
</comment>
<dbReference type="InterPro" id="IPR010372">
    <property type="entry name" value="DNA_pol3_delta_N"/>
</dbReference>
<feature type="domain" description="DNA polymerase III subunit delta C-terminal" evidence="10">
    <location>
        <begin position="216"/>
        <end position="326"/>
    </location>
</feature>
<dbReference type="EMBL" id="RIZI01000194">
    <property type="protein sequence ID" value="RNF57900.1"/>
    <property type="molecule type" value="Genomic_DNA"/>
</dbReference>
<dbReference type="OrthoDB" id="9770982at2"/>
<dbReference type="InterPro" id="IPR032780">
    <property type="entry name" value="DNA_pol3_delt_C"/>
</dbReference>
<comment type="caution">
    <text evidence="11">The sequence shown here is derived from an EMBL/GenBank/DDBJ whole genome shotgun (WGS) entry which is preliminary data.</text>
</comment>
<dbReference type="InterPro" id="IPR008921">
    <property type="entry name" value="DNA_pol3_clamp-load_cplx_C"/>
</dbReference>
<dbReference type="EC" id="2.7.7.7" evidence="1"/>
<dbReference type="GO" id="GO:0003677">
    <property type="term" value="F:DNA binding"/>
    <property type="evidence" value="ECO:0007669"/>
    <property type="project" value="InterPro"/>
</dbReference>
<dbReference type="PANTHER" id="PTHR34388">
    <property type="entry name" value="DNA POLYMERASE III SUBUNIT DELTA"/>
    <property type="match status" value="1"/>
</dbReference>
<dbReference type="PANTHER" id="PTHR34388:SF1">
    <property type="entry name" value="DNA POLYMERASE III SUBUNIT DELTA"/>
    <property type="match status" value="1"/>
</dbReference>